<evidence type="ECO:0000313" key="1">
    <source>
        <dbReference type="EMBL" id="GFN92688.1"/>
    </source>
</evidence>
<protein>
    <submittedName>
        <fullName evidence="1">Uncharacterized protein</fullName>
    </submittedName>
</protein>
<keyword evidence="2" id="KW-1185">Reference proteome</keyword>
<reference evidence="1 2" key="1">
    <citation type="journal article" date="2021" name="Elife">
        <title>Chloroplast acquisition without the gene transfer in kleptoplastic sea slugs, Plakobranchus ocellatus.</title>
        <authorList>
            <person name="Maeda T."/>
            <person name="Takahashi S."/>
            <person name="Yoshida T."/>
            <person name="Shimamura S."/>
            <person name="Takaki Y."/>
            <person name="Nagai Y."/>
            <person name="Toyoda A."/>
            <person name="Suzuki Y."/>
            <person name="Arimoto A."/>
            <person name="Ishii H."/>
            <person name="Satoh N."/>
            <person name="Nishiyama T."/>
            <person name="Hasebe M."/>
            <person name="Maruyama T."/>
            <person name="Minagawa J."/>
            <person name="Obokata J."/>
            <person name="Shigenobu S."/>
        </authorList>
    </citation>
    <scope>NUCLEOTIDE SEQUENCE [LARGE SCALE GENOMIC DNA]</scope>
</reference>
<dbReference type="Proteomes" id="UP000735302">
    <property type="component" value="Unassembled WGS sequence"/>
</dbReference>
<evidence type="ECO:0000313" key="2">
    <source>
        <dbReference type="Proteomes" id="UP000735302"/>
    </source>
</evidence>
<proteinExistence type="predicted"/>
<comment type="caution">
    <text evidence="1">The sequence shown here is derived from an EMBL/GenBank/DDBJ whole genome shotgun (WGS) entry which is preliminary data.</text>
</comment>
<dbReference type="EMBL" id="BLXT01002287">
    <property type="protein sequence ID" value="GFN92688.1"/>
    <property type="molecule type" value="Genomic_DNA"/>
</dbReference>
<gene>
    <name evidence="1" type="ORF">PoB_001919400</name>
</gene>
<accession>A0AAV3ZE67</accession>
<sequence length="95" mass="11131">MIIPRSNTRRNRKWSSCGCPSHDIRAHYHLVQSGHRCLVSRSTATVAWGRTRRQSSSGGNQYQQTGMAARLYSLSPYQRYFYFNLGHRILRKTWI</sequence>
<organism evidence="1 2">
    <name type="scientific">Plakobranchus ocellatus</name>
    <dbReference type="NCBI Taxonomy" id="259542"/>
    <lineage>
        <taxon>Eukaryota</taxon>
        <taxon>Metazoa</taxon>
        <taxon>Spiralia</taxon>
        <taxon>Lophotrochozoa</taxon>
        <taxon>Mollusca</taxon>
        <taxon>Gastropoda</taxon>
        <taxon>Heterobranchia</taxon>
        <taxon>Euthyneura</taxon>
        <taxon>Panpulmonata</taxon>
        <taxon>Sacoglossa</taxon>
        <taxon>Placobranchoidea</taxon>
        <taxon>Plakobranchidae</taxon>
        <taxon>Plakobranchus</taxon>
    </lineage>
</organism>
<dbReference type="AlphaFoldDB" id="A0AAV3ZE67"/>
<name>A0AAV3ZE67_9GAST</name>